<feature type="chain" id="PRO_5039451976" description="Sporulation protein" evidence="1">
    <location>
        <begin position="31"/>
        <end position="138"/>
    </location>
</feature>
<evidence type="ECO:0000313" key="2">
    <source>
        <dbReference type="EMBL" id="ANY66349.1"/>
    </source>
</evidence>
<accession>A0A1B2DF94</accession>
<dbReference type="AlphaFoldDB" id="A0A1B2DF94"/>
<dbReference type="EMBL" id="CP016808">
    <property type="protein sequence ID" value="ANY66349.1"/>
    <property type="molecule type" value="Genomic_DNA"/>
</dbReference>
<keyword evidence="1" id="KW-0732">Signal</keyword>
<gene>
    <name evidence="2" type="ORF">BBD42_07675</name>
</gene>
<proteinExistence type="predicted"/>
<evidence type="ECO:0000256" key="1">
    <source>
        <dbReference type="SAM" id="SignalP"/>
    </source>
</evidence>
<dbReference type="RefSeq" id="WP_099517699.1">
    <property type="nucleotide sequence ID" value="NZ_CP016808.1"/>
</dbReference>
<dbReference type="PROSITE" id="PS51257">
    <property type="entry name" value="PROKAR_LIPOPROTEIN"/>
    <property type="match status" value="1"/>
</dbReference>
<organism evidence="2">
    <name type="scientific">Paenibacillus sp. BIHB 4019</name>
    <dbReference type="NCBI Taxonomy" id="1870819"/>
    <lineage>
        <taxon>Bacteria</taxon>
        <taxon>Bacillati</taxon>
        <taxon>Bacillota</taxon>
        <taxon>Bacilli</taxon>
        <taxon>Bacillales</taxon>
        <taxon>Paenibacillaceae</taxon>
        <taxon>Paenibacillus</taxon>
    </lineage>
</organism>
<feature type="signal peptide" evidence="1">
    <location>
        <begin position="1"/>
        <end position="30"/>
    </location>
</feature>
<name>A0A1B2DF94_9BACL</name>
<protein>
    <recommendedName>
        <fullName evidence="3">Sporulation protein</fullName>
    </recommendedName>
</protein>
<reference evidence="2" key="1">
    <citation type="submission" date="2016-08" db="EMBL/GenBank/DDBJ databases">
        <title>Complete Genome Seqeunce of Paenibacillus sp. BIHB 4019 from tea rhizoplane.</title>
        <authorList>
            <person name="Thakur R."/>
            <person name="Swarnkar M.K."/>
            <person name="Gulati A."/>
        </authorList>
    </citation>
    <scope>NUCLEOTIDE SEQUENCE [LARGE SCALE GENOMIC DNA]</scope>
    <source>
        <strain evidence="2">BIHB4019</strain>
    </source>
</reference>
<sequence>MRLNRSVLPLKSSRMLLLAGILLLAASSAAGCGQPDHKQQMQSYGHDGYMGLSNSNPNIPNKHSYLNYGSDGKFVGELIKKMDGVQKSWIHFNGEHLVVHLTAKPDMSDAQVKQLQHKAEETLQYNMPRYEVRVKTSR</sequence>
<evidence type="ECO:0008006" key="3">
    <source>
        <dbReference type="Google" id="ProtNLM"/>
    </source>
</evidence>